<feature type="coiled-coil region" evidence="1">
    <location>
        <begin position="307"/>
        <end position="368"/>
    </location>
</feature>
<evidence type="ECO:0000313" key="2">
    <source>
        <dbReference type="EMBL" id="KAH8384893.1"/>
    </source>
</evidence>
<reference evidence="2" key="1">
    <citation type="journal article" date="2021" name="Mol. Ecol. Resour.">
        <title>Phylogenomic analyses of the genus Drosophila reveals genomic signals of climate adaptation.</title>
        <authorList>
            <person name="Li F."/>
            <person name="Rane R.V."/>
            <person name="Luria V."/>
            <person name="Xiong Z."/>
            <person name="Chen J."/>
            <person name="Li Z."/>
            <person name="Catullo R.A."/>
            <person name="Griffin P.C."/>
            <person name="Schiffer M."/>
            <person name="Pearce S."/>
            <person name="Lee S.F."/>
            <person name="McElroy K."/>
            <person name="Stocker A."/>
            <person name="Shirriffs J."/>
            <person name="Cockerell F."/>
            <person name="Coppin C."/>
            <person name="Sgro C.M."/>
            <person name="Karger A."/>
            <person name="Cain J.W."/>
            <person name="Weber J.A."/>
            <person name="Santpere G."/>
            <person name="Kirschner M.W."/>
            <person name="Hoffmann A.A."/>
            <person name="Oakeshott J.G."/>
            <person name="Zhang G."/>
        </authorList>
    </citation>
    <scope>NUCLEOTIDE SEQUENCE</scope>
    <source>
        <strain evidence="2">BGI-SZ-2011g</strain>
    </source>
</reference>
<dbReference type="AlphaFoldDB" id="A0AAD4PQN1"/>
<evidence type="ECO:0008006" key="4">
    <source>
        <dbReference type="Google" id="ProtNLM"/>
    </source>
</evidence>
<gene>
    <name evidence="2" type="ORF">KR093_011822</name>
</gene>
<evidence type="ECO:0000313" key="3">
    <source>
        <dbReference type="Proteomes" id="UP001200034"/>
    </source>
</evidence>
<protein>
    <recommendedName>
        <fullName evidence="4">Trichohyalin</fullName>
    </recommendedName>
</protein>
<keyword evidence="3" id="KW-1185">Reference proteome</keyword>
<evidence type="ECO:0000256" key="1">
    <source>
        <dbReference type="SAM" id="Coils"/>
    </source>
</evidence>
<sequence length="599" mass="70601">MTEAQLHKLCLPKPGHTAFIKNRTVRPVVISANRFNAVVRRSRMADKQEMKAADEEEQRYMEYLKEGSDRLCSHFKNMGGPSFDEEQQARLDQELREDEVRKAQVKKEDEQSRKERIMRANRILENLKSGQRALHHALVESELAYQRHFNEALNREIAKDARQQQELDDARCPEMLIPFGGVTEEQEKTVQEQKATAIREYFQKELAEREQQRLEQKEKEDSDVIIERAQYKCLQDQEQRAAKRLAESKREFCRRAYKDALEEKARIANFENICDKIDDRLVCVAQVTRRKLDVRSDRIVQELCKTVAQEREERAIQQCRLQQAQRQQDKKERGEVVALHDARMAENAEQRLRRVQQLSKERVAYEKQQRLQLREKQKREAQIQRFHVAERFKNSDTNANFAVAQKRRRVQDTENLRRMLQRQRDECVERRDAELLQVSACAADPYLQQDVSFFEDAVNMITHAKEGGRPIYPLAKAVELYRRKNGIEVATEGRTLRRSRQRDNCWPGYHGKADVNYRKYEQQEQCRQQQEASRHGIFTKCIKITKMATEEQPYKKCALDCPMKCVRHRGLPAISDVDSFDCGSNVLCVHDPRICELHQ</sequence>
<dbReference type="PANTHER" id="PTHR39944:SF1">
    <property type="entry name" value="CALDESMON-RELATED PROTEIN-RELATED"/>
    <property type="match status" value="1"/>
</dbReference>
<accession>A0AAD4PQN1</accession>
<feature type="coiled-coil region" evidence="1">
    <location>
        <begin position="403"/>
        <end position="430"/>
    </location>
</feature>
<dbReference type="Proteomes" id="UP001200034">
    <property type="component" value="Unassembled WGS sequence"/>
</dbReference>
<comment type="caution">
    <text evidence="2">The sequence shown here is derived from an EMBL/GenBank/DDBJ whole genome shotgun (WGS) entry which is preliminary data.</text>
</comment>
<name>A0AAD4PQN1_9MUSC</name>
<dbReference type="PANTHER" id="PTHR39944">
    <property type="match status" value="1"/>
</dbReference>
<proteinExistence type="predicted"/>
<dbReference type="EMBL" id="JAJJHW010000681">
    <property type="protein sequence ID" value="KAH8384893.1"/>
    <property type="molecule type" value="Genomic_DNA"/>
</dbReference>
<keyword evidence="1" id="KW-0175">Coiled coil</keyword>
<organism evidence="2 3">
    <name type="scientific">Drosophila rubida</name>
    <dbReference type="NCBI Taxonomy" id="30044"/>
    <lineage>
        <taxon>Eukaryota</taxon>
        <taxon>Metazoa</taxon>
        <taxon>Ecdysozoa</taxon>
        <taxon>Arthropoda</taxon>
        <taxon>Hexapoda</taxon>
        <taxon>Insecta</taxon>
        <taxon>Pterygota</taxon>
        <taxon>Neoptera</taxon>
        <taxon>Endopterygota</taxon>
        <taxon>Diptera</taxon>
        <taxon>Brachycera</taxon>
        <taxon>Muscomorpha</taxon>
        <taxon>Ephydroidea</taxon>
        <taxon>Drosophilidae</taxon>
        <taxon>Drosophila</taxon>
    </lineage>
</organism>